<dbReference type="KEGG" id="lpan:LPMP_350160"/>
<feature type="chain" id="PRO_5001839192" description="Transmembrane protein" evidence="1">
    <location>
        <begin position="24"/>
        <end position="285"/>
    </location>
</feature>
<proteinExistence type="predicted"/>
<dbReference type="eggNOG" id="ENOG502SI8U">
    <property type="taxonomic scope" value="Eukaryota"/>
</dbReference>
<dbReference type="RefSeq" id="XP_010702956.1">
    <property type="nucleotide sequence ID" value="XM_010704654.1"/>
</dbReference>
<protein>
    <recommendedName>
        <fullName evidence="4">Transmembrane protein</fullName>
    </recommendedName>
</protein>
<dbReference type="EMBL" id="CP009404">
    <property type="protein sequence ID" value="AIO02156.1"/>
    <property type="molecule type" value="Genomic_DNA"/>
</dbReference>
<evidence type="ECO:0000256" key="1">
    <source>
        <dbReference type="SAM" id="SignalP"/>
    </source>
</evidence>
<organism evidence="2 3">
    <name type="scientific">Leishmania panamensis</name>
    <dbReference type="NCBI Taxonomy" id="5679"/>
    <lineage>
        <taxon>Eukaryota</taxon>
        <taxon>Discoba</taxon>
        <taxon>Euglenozoa</taxon>
        <taxon>Kinetoplastea</taxon>
        <taxon>Metakinetoplastina</taxon>
        <taxon>Trypanosomatida</taxon>
        <taxon>Trypanosomatidae</taxon>
        <taxon>Leishmaniinae</taxon>
        <taxon>Leishmania</taxon>
        <taxon>Leishmania guyanensis species complex</taxon>
    </lineage>
</organism>
<dbReference type="VEuPathDB" id="TriTrypDB:LPMP_350160"/>
<evidence type="ECO:0008006" key="4">
    <source>
        <dbReference type="Google" id="ProtNLM"/>
    </source>
</evidence>
<sequence>MLQFLASACILFLVLLCVTTVRGIGELQYGTWDVSTLLPGRGAVQPNYELTVQPEKWTVRERDAGRIGRFFDYAAARVGLVYAGVPSSEHAVCRMPPSLALKLAAVRTDDGIRLECQTVWFSAFALRSFEMDGLLHRRFDPAEPLYSAENGSCLSTPWRVQELFVARMGEGVLLLTGVLVGGTSDTREPCNVYLEVRHRPISSAKDLSSANAYAPVTMLLVVVAVRLLPRYILTRRGQLDKTSYRGKNPANLTPAQRLQLLRQQKEIIEKMKAEDRANAARGTAV</sequence>
<gene>
    <name evidence="2" type="ORF">LPMP_350160</name>
</gene>
<feature type="signal peptide" evidence="1">
    <location>
        <begin position="1"/>
        <end position="23"/>
    </location>
</feature>
<accession>A0A088S1U8</accession>
<keyword evidence="3" id="KW-1185">Reference proteome</keyword>
<dbReference type="VEuPathDB" id="TriTrypDB:LPAL13_350006500"/>
<name>A0A088S1U8_LEIPA</name>
<keyword evidence="1" id="KW-0732">Signal</keyword>
<dbReference type="AlphaFoldDB" id="A0A088S1U8"/>
<reference evidence="2 3" key="1">
    <citation type="journal article" date="2015" name="Sci. Rep.">
        <title>The genome of Leishmania panamensis: insights into genomics of the L. (Viannia) subgenus.</title>
        <authorList>
            <person name="Llanes A."/>
            <person name="Restrepo C.M."/>
            <person name="Vecchio G.D."/>
            <person name="Anguizola F.J."/>
            <person name="Lleonart R."/>
        </authorList>
    </citation>
    <scope>NUCLEOTIDE SEQUENCE [LARGE SCALE GENOMIC DNA]</scope>
    <source>
        <strain evidence="2 3">MHOM/PA/94/PSC-1</strain>
    </source>
</reference>
<evidence type="ECO:0000313" key="2">
    <source>
        <dbReference type="EMBL" id="AIO02156.1"/>
    </source>
</evidence>
<evidence type="ECO:0000313" key="3">
    <source>
        <dbReference type="Proteomes" id="UP000063063"/>
    </source>
</evidence>
<dbReference type="OrthoDB" id="271989at2759"/>
<dbReference type="Proteomes" id="UP000063063">
    <property type="component" value="Chromosome 35"/>
</dbReference>
<dbReference type="GeneID" id="22579045"/>